<reference evidence="4" key="1">
    <citation type="submission" date="2023-06" db="EMBL/GenBank/DDBJ databases">
        <authorList>
            <person name="Fu X."/>
            <person name="Zhu X."/>
        </authorList>
    </citation>
    <scope>NUCLEOTIDE SEQUENCE</scope>
    <source>
        <strain evidence="4">XCY_ONT2</strain>
        <tissue evidence="4">Whole body</tissue>
    </source>
</reference>
<dbReference type="PANTHER" id="PTHR47595">
    <property type="entry name" value="HEAT SHOCK 70 KDA PROTEIN 14"/>
    <property type="match status" value="1"/>
</dbReference>
<evidence type="ECO:0000313" key="4">
    <source>
        <dbReference type="EMBL" id="KAK5648263.1"/>
    </source>
</evidence>
<proteinExistence type="predicted"/>
<dbReference type="InterPro" id="IPR044822">
    <property type="entry name" value="Myb_DNA-bind_4"/>
</dbReference>
<dbReference type="EMBL" id="JAVRBK010000002">
    <property type="protein sequence ID" value="KAK5648263.1"/>
    <property type="molecule type" value="Genomic_DNA"/>
</dbReference>
<dbReference type="AlphaFoldDB" id="A0AAN7ZUN0"/>
<keyword evidence="5" id="KW-1185">Reference proteome</keyword>
<sequence>MSDFQQEFVIYNSTGIGKSKEVKSLWSNNFTLTLLDLFKKYRNKVGSMQLRNLKKLWEVIAAELNKMHSTEFSPANCENRWRVLERNYKKIVDNNNKTGRGRQCFEFQKEMDEIFGKKRNIHPELLLSSDSIHVIPTNVESVTESIESNADKLKTMPEELGGLQPGTTFPTESKFIEKNKTAATSVNSRRKQTQSRNCTLQLIRHDKNLHHKEMISIHKERLEIEKQKLEERQTRNQLIKERNEILKMYLNQTLQLPNDLFSM</sequence>
<evidence type="ECO:0000256" key="1">
    <source>
        <dbReference type="SAM" id="Coils"/>
    </source>
</evidence>
<name>A0AAN7ZUN0_9COLE</name>
<evidence type="ECO:0000313" key="3">
    <source>
        <dbReference type="EMBL" id="KAK5642889.1"/>
    </source>
</evidence>
<dbReference type="PANTHER" id="PTHR47595:SF1">
    <property type="entry name" value="MYB_SANT-LIKE DNA-BINDING DOMAIN-CONTAINING PROTEIN"/>
    <property type="match status" value="1"/>
</dbReference>
<reference evidence="4 5" key="2">
    <citation type="journal article" date="2024" name="Insects">
        <title>An Improved Chromosome-Level Genome Assembly of the Firefly Pyrocoelia pectoralis.</title>
        <authorList>
            <person name="Fu X."/>
            <person name="Meyer-Rochow V.B."/>
            <person name="Ballantyne L."/>
            <person name="Zhu X."/>
        </authorList>
    </citation>
    <scope>NUCLEOTIDE SEQUENCE [LARGE SCALE GENOMIC DNA]</scope>
    <source>
        <strain evidence="4">XCY_ONT2</strain>
    </source>
</reference>
<feature type="coiled-coil region" evidence="1">
    <location>
        <begin position="212"/>
        <end position="244"/>
    </location>
</feature>
<evidence type="ECO:0000313" key="5">
    <source>
        <dbReference type="Proteomes" id="UP001329430"/>
    </source>
</evidence>
<gene>
    <name evidence="4" type="ORF">RI129_003155</name>
    <name evidence="3" type="ORF">RI129_009056</name>
</gene>
<organism evidence="4 5">
    <name type="scientific">Pyrocoelia pectoralis</name>
    <dbReference type="NCBI Taxonomy" id="417401"/>
    <lineage>
        <taxon>Eukaryota</taxon>
        <taxon>Metazoa</taxon>
        <taxon>Ecdysozoa</taxon>
        <taxon>Arthropoda</taxon>
        <taxon>Hexapoda</taxon>
        <taxon>Insecta</taxon>
        <taxon>Pterygota</taxon>
        <taxon>Neoptera</taxon>
        <taxon>Endopterygota</taxon>
        <taxon>Coleoptera</taxon>
        <taxon>Polyphaga</taxon>
        <taxon>Elateriformia</taxon>
        <taxon>Elateroidea</taxon>
        <taxon>Lampyridae</taxon>
        <taxon>Lampyrinae</taxon>
        <taxon>Pyrocoelia</taxon>
    </lineage>
</organism>
<keyword evidence="1" id="KW-0175">Coiled coil</keyword>
<protein>
    <recommendedName>
        <fullName evidence="2">Myb/SANT-like DNA-binding domain-containing protein</fullName>
    </recommendedName>
</protein>
<accession>A0AAN7ZUN0</accession>
<dbReference type="Proteomes" id="UP001329430">
    <property type="component" value="Chromosome 2"/>
</dbReference>
<dbReference type="EMBL" id="JAVRBK010000006">
    <property type="protein sequence ID" value="KAK5642889.1"/>
    <property type="molecule type" value="Genomic_DNA"/>
</dbReference>
<comment type="caution">
    <text evidence="4">The sequence shown here is derived from an EMBL/GenBank/DDBJ whole genome shotgun (WGS) entry which is preliminary data.</text>
</comment>
<feature type="domain" description="Myb/SANT-like DNA-binding" evidence="2">
    <location>
        <begin position="25"/>
        <end position="114"/>
    </location>
</feature>
<dbReference type="Pfam" id="PF13837">
    <property type="entry name" value="Myb_DNA-bind_4"/>
    <property type="match status" value="1"/>
</dbReference>
<dbReference type="Gene3D" id="1.10.10.60">
    <property type="entry name" value="Homeodomain-like"/>
    <property type="match status" value="1"/>
</dbReference>
<dbReference type="Proteomes" id="UP001329430">
    <property type="component" value="Chromosome 6"/>
</dbReference>
<evidence type="ECO:0000259" key="2">
    <source>
        <dbReference type="Pfam" id="PF13837"/>
    </source>
</evidence>